<name>A0A9P6HE84_9AGAM</name>
<dbReference type="AlphaFoldDB" id="A0A9P6HE84"/>
<gene>
    <name evidence="4" type="ORF">BJ322DRAFT_1193685</name>
</gene>
<evidence type="ECO:0000256" key="2">
    <source>
        <dbReference type="SAM" id="MobiDB-lite"/>
    </source>
</evidence>
<keyword evidence="1" id="KW-0863">Zinc-finger</keyword>
<proteinExistence type="predicted"/>
<keyword evidence="5" id="KW-1185">Reference proteome</keyword>
<evidence type="ECO:0000259" key="3">
    <source>
        <dbReference type="PROSITE" id="PS50157"/>
    </source>
</evidence>
<keyword evidence="1" id="KW-0862">Zinc</keyword>
<dbReference type="PROSITE" id="PS00028">
    <property type="entry name" value="ZINC_FINGER_C2H2_1"/>
    <property type="match status" value="1"/>
</dbReference>
<dbReference type="Proteomes" id="UP000736335">
    <property type="component" value="Unassembled WGS sequence"/>
</dbReference>
<reference evidence="4" key="2">
    <citation type="submission" date="2020-11" db="EMBL/GenBank/DDBJ databases">
        <authorList>
            <consortium name="DOE Joint Genome Institute"/>
            <person name="Kuo A."/>
            <person name="Miyauchi S."/>
            <person name="Kiss E."/>
            <person name="Drula E."/>
            <person name="Kohler A."/>
            <person name="Sanchez-Garcia M."/>
            <person name="Andreopoulos B."/>
            <person name="Barry K.W."/>
            <person name="Bonito G."/>
            <person name="Buee M."/>
            <person name="Carver A."/>
            <person name="Chen C."/>
            <person name="Cichocki N."/>
            <person name="Clum A."/>
            <person name="Culley D."/>
            <person name="Crous P.W."/>
            <person name="Fauchery L."/>
            <person name="Girlanda M."/>
            <person name="Hayes R."/>
            <person name="Keri Z."/>
            <person name="Labutti K."/>
            <person name="Lipzen A."/>
            <person name="Lombard V."/>
            <person name="Magnuson J."/>
            <person name="Maillard F."/>
            <person name="Morin E."/>
            <person name="Murat C."/>
            <person name="Nolan M."/>
            <person name="Ohm R."/>
            <person name="Pangilinan J."/>
            <person name="Pereira M."/>
            <person name="Perotto S."/>
            <person name="Peter M."/>
            <person name="Riley R."/>
            <person name="Sitrit Y."/>
            <person name="Stielow B."/>
            <person name="Szollosi G."/>
            <person name="Zifcakova L."/>
            <person name="Stursova M."/>
            <person name="Spatafora J.W."/>
            <person name="Tedersoo L."/>
            <person name="Vaario L.-M."/>
            <person name="Yamada A."/>
            <person name="Yan M."/>
            <person name="Wang P."/>
            <person name="Xu J."/>
            <person name="Bruns T."/>
            <person name="Baldrian P."/>
            <person name="Vilgalys R."/>
            <person name="Henrissat B."/>
            <person name="Grigoriev I.V."/>
            <person name="Hibbett D."/>
            <person name="Nagy L.G."/>
            <person name="Martin F.M."/>
        </authorList>
    </citation>
    <scope>NUCLEOTIDE SEQUENCE</scope>
    <source>
        <strain evidence="4">UH-Tt-Lm1</strain>
    </source>
</reference>
<dbReference type="OrthoDB" id="3199698at2759"/>
<dbReference type="Pfam" id="PF18759">
    <property type="entry name" value="Plavaka"/>
    <property type="match status" value="1"/>
</dbReference>
<dbReference type="GO" id="GO:0008270">
    <property type="term" value="F:zinc ion binding"/>
    <property type="evidence" value="ECO:0007669"/>
    <property type="project" value="UniProtKB-KW"/>
</dbReference>
<organism evidence="4 5">
    <name type="scientific">Thelephora terrestris</name>
    <dbReference type="NCBI Taxonomy" id="56493"/>
    <lineage>
        <taxon>Eukaryota</taxon>
        <taxon>Fungi</taxon>
        <taxon>Dikarya</taxon>
        <taxon>Basidiomycota</taxon>
        <taxon>Agaricomycotina</taxon>
        <taxon>Agaricomycetes</taxon>
        <taxon>Thelephorales</taxon>
        <taxon>Thelephoraceae</taxon>
        <taxon>Thelephora</taxon>
    </lineage>
</organism>
<accession>A0A9P6HE84</accession>
<dbReference type="EMBL" id="WIUZ02000007">
    <property type="protein sequence ID" value="KAF9785325.1"/>
    <property type="molecule type" value="Genomic_DNA"/>
</dbReference>
<feature type="compositionally biased region" description="Pro residues" evidence="2">
    <location>
        <begin position="58"/>
        <end position="67"/>
    </location>
</feature>
<evidence type="ECO:0000256" key="1">
    <source>
        <dbReference type="PROSITE-ProRule" id="PRU00042"/>
    </source>
</evidence>
<sequence length="999" mass="112472">MSLVCPDCAKICKTLSGLRRHQNSIHRNDPGLSVPVTELRRNYHPMLNGRRCNRYGTPVPPNTPPEVPTAKTDNDWSPFSSRAGFELAGFMFSDAELSQRKINHLLELWAATLVPHNDTPPFANHRDLHHQIDSIEVGDVRWQSAQLKYNGPVPRTTRPPEWKTTVHEVWFRDPRQVIKNILATADFDGHIDYMAYQEFSEDKRQYCNLMSGNWAWRQSDAIARDPSTHGSMFVPVILGSDKTTVSVATGQNDFHPVYISIGNIQNHIRRAHRGALVLLGFLPIPKGARKDTNTEEFRNFKRDLMHRSVATILLTLKPFMTTFDIVLCADGYFRRAIYGLGPHISDYPEQIYLTWLIYGWCPTCFGHPDSLDTPCRHRSAAHTDVLVGSHDDETLRKVYGIAPGATPYTSYFPRADIYELISPDLLHQVIKGVYKDHLVDWVCKYLEHLHGIAGGARAIDEIDRRIALAPPYPGLRRFKQGRNFSQWTGDDSKALMKVYMNAIQAFVPAQVVKTIAAFLEFCYIARRNVISDDSLSQLKAALQEFHEARQVFSGTVRESGPSAFSLPRQHAMVHYADHIENFGSPNGLCSSITESKHITAVKRPWRRSNKHMALSQMLKTNERLDKLAAAQADFAARGMLADSCLAHAIKDTLANASPMDEDPSTDANETESESSEDESPIPDLHYTGTLYMHSLNDTLDDTLNDALDNALDDAPDNTNEESIGDTDEHVPGLDDDTSQQPLAAPPDDAEDNDCGPVESGPLMNEVRLVARKASTREYPRSLTALGLKIGQHNLLDLTRRFLFYQLNPASTVDPDQLALAACPMLWEPKVSVYHSATATFRAPSNPSGPGGMYREVIRSTPRWTRGDIPGPRRDCVFVDMGDSEAVGMKALLVARVYLFFRFSHNNINYPCALVQWYLTSDEPDDSTGLWVARPETTRRGARHMSVIHVDTIFRGAHLLPKFLSDVPVYRELNYMNVLDLFTSFYVNKHIDHHAFEIAF</sequence>
<feature type="region of interest" description="Disordered" evidence="2">
    <location>
        <begin position="706"/>
        <end position="760"/>
    </location>
</feature>
<dbReference type="InterPro" id="IPR013087">
    <property type="entry name" value="Znf_C2H2_type"/>
</dbReference>
<feature type="compositionally biased region" description="Acidic residues" evidence="2">
    <location>
        <begin position="710"/>
        <end position="725"/>
    </location>
</feature>
<feature type="domain" description="C2H2-type" evidence="3">
    <location>
        <begin position="3"/>
        <end position="31"/>
    </location>
</feature>
<dbReference type="InterPro" id="IPR041078">
    <property type="entry name" value="Plavaka"/>
</dbReference>
<dbReference type="PROSITE" id="PS50157">
    <property type="entry name" value="ZINC_FINGER_C2H2_2"/>
    <property type="match status" value="1"/>
</dbReference>
<evidence type="ECO:0000313" key="4">
    <source>
        <dbReference type="EMBL" id="KAF9785325.1"/>
    </source>
</evidence>
<feature type="region of interest" description="Disordered" evidence="2">
    <location>
        <begin position="54"/>
        <end position="75"/>
    </location>
</feature>
<evidence type="ECO:0000313" key="5">
    <source>
        <dbReference type="Proteomes" id="UP000736335"/>
    </source>
</evidence>
<protein>
    <recommendedName>
        <fullName evidence="3">C2H2-type domain-containing protein</fullName>
    </recommendedName>
</protein>
<comment type="caution">
    <text evidence="4">The sequence shown here is derived from an EMBL/GenBank/DDBJ whole genome shotgun (WGS) entry which is preliminary data.</text>
</comment>
<feature type="region of interest" description="Disordered" evidence="2">
    <location>
        <begin position="655"/>
        <end position="686"/>
    </location>
</feature>
<reference evidence="4" key="1">
    <citation type="journal article" date="2020" name="Nat. Commun.">
        <title>Large-scale genome sequencing of mycorrhizal fungi provides insights into the early evolution of symbiotic traits.</title>
        <authorList>
            <person name="Miyauchi S."/>
            <person name="Kiss E."/>
            <person name="Kuo A."/>
            <person name="Drula E."/>
            <person name="Kohler A."/>
            <person name="Sanchez-Garcia M."/>
            <person name="Morin E."/>
            <person name="Andreopoulos B."/>
            <person name="Barry K.W."/>
            <person name="Bonito G."/>
            <person name="Buee M."/>
            <person name="Carver A."/>
            <person name="Chen C."/>
            <person name="Cichocki N."/>
            <person name="Clum A."/>
            <person name="Culley D."/>
            <person name="Crous P.W."/>
            <person name="Fauchery L."/>
            <person name="Girlanda M."/>
            <person name="Hayes R.D."/>
            <person name="Keri Z."/>
            <person name="LaButti K."/>
            <person name="Lipzen A."/>
            <person name="Lombard V."/>
            <person name="Magnuson J."/>
            <person name="Maillard F."/>
            <person name="Murat C."/>
            <person name="Nolan M."/>
            <person name="Ohm R.A."/>
            <person name="Pangilinan J."/>
            <person name="Pereira M.F."/>
            <person name="Perotto S."/>
            <person name="Peter M."/>
            <person name="Pfister S."/>
            <person name="Riley R."/>
            <person name="Sitrit Y."/>
            <person name="Stielow J.B."/>
            <person name="Szollosi G."/>
            <person name="Zifcakova L."/>
            <person name="Stursova M."/>
            <person name="Spatafora J.W."/>
            <person name="Tedersoo L."/>
            <person name="Vaario L.M."/>
            <person name="Yamada A."/>
            <person name="Yan M."/>
            <person name="Wang P."/>
            <person name="Xu J."/>
            <person name="Bruns T."/>
            <person name="Baldrian P."/>
            <person name="Vilgalys R."/>
            <person name="Dunand C."/>
            <person name="Henrissat B."/>
            <person name="Grigoriev I.V."/>
            <person name="Hibbett D."/>
            <person name="Nagy L.G."/>
            <person name="Martin F.M."/>
        </authorList>
    </citation>
    <scope>NUCLEOTIDE SEQUENCE</scope>
    <source>
        <strain evidence="4">UH-Tt-Lm1</strain>
    </source>
</reference>
<feature type="compositionally biased region" description="Acidic residues" evidence="2">
    <location>
        <begin position="659"/>
        <end position="680"/>
    </location>
</feature>
<keyword evidence="1" id="KW-0479">Metal-binding</keyword>